<protein>
    <recommendedName>
        <fullName evidence="2">alpha-galactosidase</fullName>
        <ecNumber evidence="2">3.2.1.22</ecNumber>
    </recommendedName>
</protein>
<dbReference type="GO" id="GO:0004557">
    <property type="term" value="F:alpha-galactosidase activity"/>
    <property type="evidence" value="ECO:0007669"/>
    <property type="project" value="UniProtKB-EC"/>
</dbReference>
<keyword evidence="6" id="KW-1185">Reference proteome</keyword>
<dbReference type="Proteomes" id="UP000070700">
    <property type="component" value="Unassembled WGS sequence"/>
</dbReference>
<proteinExistence type="predicted"/>
<reference evidence="5 6" key="1">
    <citation type="submission" date="2015-10" db="EMBL/GenBank/DDBJ databases">
        <title>Full genome of DAOMC 229536 Phialocephala scopiformis, a fungal endophyte of spruce producing the potent anti-insectan compound rugulosin.</title>
        <authorList>
            <consortium name="DOE Joint Genome Institute"/>
            <person name="Walker A.K."/>
            <person name="Frasz S.L."/>
            <person name="Seifert K.A."/>
            <person name="Miller J.D."/>
            <person name="Mondo S.J."/>
            <person name="Labutti K."/>
            <person name="Lipzen A."/>
            <person name="Dockter R."/>
            <person name="Kennedy M."/>
            <person name="Grigoriev I.V."/>
            <person name="Spatafora J.W."/>
        </authorList>
    </citation>
    <scope>NUCLEOTIDE SEQUENCE [LARGE SCALE GENOMIC DNA]</scope>
    <source>
        <strain evidence="5 6">CBS 120377</strain>
    </source>
</reference>
<feature type="compositionally biased region" description="Low complexity" evidence="3">
    <location>
        <begin position="16"/>
        <end position="26"/>
    </location>
</feature>
<organism evidence="5 6">
    <name type="scientific">Mollisia scopiformis</name>
    <name type="common">Conifer needle endophyte fungus</name>
    <name type="synonym">Phialocephala scopiformis</name>
    <dbReference type="NCBI Taxonomy" id="149040"/>
    <lineage>
        <taxon>Eukaryota</taxon>
        <taxon>Fungi</taxon>
        <taxon>Dikarya</taxon>
        <taxon>Ascomycota</taxon>
        <taxon>Pezizomycotina</taxon>
        <taxon>Leotiomycetes</taxon>
        <taxon>Helotiales</taxon>
        <taxon>Mollisiaceae</taxon>
        <taxon>Mollisia</taxon>
    </lineage>
</organism>
<dbReference type="InterPro" id="IPR004352">
    <property type="entry name" value="GH114_TIM-barrel"/>
</dbReference>
<evidence type="ECO:0000256" key="3">
    <source>
        <dbReference type="SAM" id="MobiDB-lite"/>
    </source>
</evidence>
<name>A0A194XKX2_MOLSC</name>
<dbReference type="Pfam" id="PF03537">
    <property type="entry name" value="Glyco_hydro_114"/>
    <property type="match status" value="1"/>
</dbReference>
<dbReference type="PANTHER" id="PTHR35273">
    <property type="entry name" value="ALPHA-1,4 POLYGALACTOSAMINIDASE, PUTATIVE (AFU_ORTHOLOGUE AFUA_3G07890)-RELATED"/>
    <property type="match status" value="1"/>
</dbReference>
<dbReference type="GeneID" id="28827954"/>
<sequence length="205" mass="23298">MRSPPLLPPPHPSPPLQRTTPQQQRGGSRRSDSTDFLPSDYGAPLVGWPGEWWLNTSSPNVRSIMLKRLDLAATKGCDGVDPDNIDGFKNDNGLNLTRAGAINYITFLSEAAHARNVSMGLKNRGDLVKEVIDEVEYAVNEQCVKYRECKIYQPLVASNKPVFHIEYEFDEFHHQRHRERRCLDADLRLQAGRQFLHDFEKCVIG</sequence>
<dbReference type="RefSeq" id="XP_018074777.1">
    <property type="nucleotide sequence ID" value="XM_018218228.1"/>
</dbReference>
<dbReference type="SUPFAM" id="SSF51445">
    <property type="entry name" value="(Trans)glycosidases"/>
    <property type="match status" value="1"/>
</dbReference>
<evidence type="ECO:0000256" key="1">
    <source>
        <dbReference type="ARBA" id="ARBA00001255"/>
    </source>
</evidence>
<dbReference type="PANTHER" id="PTHR35273:SF2">
    <property type="entry name" value="ALPHA-GALACTOSIDASE"/>
    <property type="match status" value="1"/>
</dbReference>
<comment type="catalytic activity">
    <reaction evidence="1">
        <text>Hydrolysis of terminal, non-reducing alpha-D-galactose residues in alpha-D-galactosides, including galactose oligosaccharides, galactomannans and galactolipids.</text>
        <dbReference type="EC" id="3.2.1.22"/>
    </reaction>
</comment>
<dbReference type="EC" id="3.2.1.22" evidence="2"/>
<evidence type="ECO:0000259" key="4">
    <source>
        <dbReference type="Pfam" id="PF03537"/>
    </source>
</evidence>
<dbReference type="KEGG" id="psco:LY89DRAFT_715828"/>
<accession>A0A194XKX2</accession>
<gene>
    <name evidence="5" type="ORF">LY89DRAFT_715828</name>
</gene>
<dbReference type="InterPro" id="IPR013785">
    <property type="entry name" value="Aldolase_TIM"/>
</dbReference>
<dbReference type="InParanoid" id="A0A194XKX2"/>
<dbReference type="InterPro" id="IPR017853">
    <property type="entry name" value="GH"/>
</dbReference>
<feature type="domain" description="Glycoside-hydrolase family GH114 TIM-barrel" evidence="4">
    <location>
        <begin position="29"/>
        <end position="174"/>
    </location>
</feature>
<evidence type="ECO:0000256" key="2">
    <source>
        <dbReference type="ARBA" id="ARBA00012755"/>
    </source>
</evidence>
<dbReference type="Gene3D" id="3.20.20.70">
    <property type="entry name" value="Aldolase class I"/>
    <property type="match status" value="1"/>
</dbReference>
<feature type="compositionally biased region" description="Pro residues" evidence="3">
    <location>
        <begin position="1"/>
        <end position="15"/>
    </location>
</feature>
<dbReference type="AlphaFoldDB" id="A0A194XKX2"/>
<feature type="region of interest" description="Disordered" evidence="3">
    <location>
        <begin position="1"/>
        <end position="38"/>
    </location>
</feature>
<dbReference type="OrthoDB" id="2108802at2759"/>
<evidence type="ECO:0000313" key="6">
    <source>
        <dbReference type="Proteomes" id="UP000070700"/>
    </source>
</evidence>
<dbReference type="EMBL" id="KQ947409">
    <property type="protein sequence ID" value="KUJ20422.1"/>
    <property type="molecule type" value="Genomic_DNA"/>
</dbReference>
<evidence type="ECO:0000313" key="5">
    <source>
        <dbReference type="EMBL" id="KUJ20422.1"/>
    </source>
</evidence>